<dbReference type="GO" id="GO:0003681">
    <property type="term" value="F:bent DNA binding"/>
    <property type="evidence" value="ECO:0007669"/>
    <property type="project" value="TreeGrafter"/>
</dbReference>
<dbReference type="GO" id="GO:0001006">
    <property type="term" value="F:RNA polymerase III type 3 promoter sequence-specific DNA binding"/>
    <property type="evidence" value="ECO:0007669"/>
    <property type="project" value="TreeGrafter"/>
</dbReference>
<name>A0A183GQG1_HELPZ</name>
<dbReference type="GO" id="GO:0019185">
    <property type="term" value="C:snRNA-activating protein complex"/>
    <property type="evidence" value="ECO:0007669"/>
    <property type="project" value="TreeGrafter"/>
</dbReference>
<gene>
    <name evidence="2" type="ORF">HPBE_LOCUS24930</name>
</gene>
<protein>
    <submittedName>
        <fullName evidence="4">snRNA-activating protein complex subunit 3</fullName>
    </submittedName>
</protein>
<dbReference type="InterPro" id="IPR022042">
    <property type="entry name" value="snRNA-activating_su3"/>
</dbReference>
<reference evidence="2 3" key="1">
    <citation type="submission" date="2018-11" db="EMBL/GenBank/DDBJ databases">
        <authorList>
            <consortium name="Pathogen Informatics"/>
        </authorList>
    </citation>
    <scope>NUCLEOTIDE SEQUENCE [LARGE SCALE GENOMIC DNA]</scope>
</reference>
<keyword evidence="1" id="KW-0732">Signal</keyword>
<reference evidence="4" key="2">
    <citation type="submission" date="2019-09" db="UniProtKB">
        <authorList>
            <consortium name="WormBaseParasite"/>
        </authorList>
    </citation>
    <scope>IDENTIFICATION</scope>
</reference>
<evidence type="ECO:0000256" key="1">
    <source>
        <dbReference type="SAM" id="SignalP"/>
    </source>
</evidence>
<accession>A0A3P8HPS4</accession>
<organism evidence="3 4">
    <name type="scientific">Heligmosomoides polygyrus</name>
    <name type="common">Parasitic roundworm</name>
    <dbReference type="NCBI Taxonomy" id="6339"/>
    <lineage>
        <taxon>Eukaryota</taxon>
        <taxon>Metazoa</taxon>
        <taxon>Ecdysozoa</taxon>
        <taxon>Nematoda</taxon>
        <taxon>Chromadorea</taxon>
        <taxon>Rhabditida</taxon>
        <taxon>Rhabditina</taxon>
        <taxon>Rhabditomorpha</taxon>
        <taxon>Strongyloidea</taxon>
        <taxon>Heligmosomidae</taxon>
        <taxon>Heligmosomoides</taxon>
    </lineage>
</organism>
<feature type="signal peptide" evidence="1">
    <location>
        <begin position="1"/>
        <end position="26"/>
    </location>
</feature>
<dbReference type="GO" id="GO:0001046">
    <property type="term" value="F:core promoter sequence-specific DNA binding"/>
    <property type="evidence" value="ECO:0007669"/>
    <property type="project" value="TreeGrafter"/>
</dbReference>
<dbReference type="AlphaFoldDB" id="A0A183GQG1"/>
<dbReference type="GO" id="GO:0042796">
    <property type="term" value="P:snRNA transcription by RNA polymerase III"/>
    <property type="evidence" value="ECO:0007669"/>
    <property type="project" value="TreeGrafter"/>
</dbReference>
<evidence type="ECO:0000313" key="2">
    <source>
        <dbReference type="EMBL" id="VDP48133.1"/>
    </source>
</evidence>
<proteinExistence type="predicted"/>
<dbReference type="OrthoDB" id="9972728at2759"/>
<feature type="chain" id="PRO_5044552192" evidence="1">
    <location>
        <begin position="27"/>
        <end position="252"/>
    </location>
</feature>
<dbReference type="GO" id="GO:0000978">
    <property type="term" value="F:RNA polymerase II cis-regulatory region sequence-specific DNA binding"/>
    <property type="evidence" value="ECO:0007669"/>
    <property type="project" value="TreeGrafter"/>
</dbReference>
<keyword evidence="3" id="KW-1185">Reference proteome</keyword>
<dbReference type="WBParaSite" id="HPBE_0002493101-mRNA-1">
    <property type="protein sequence ID" value="HPBE_0002493101-mRNA-1"/>
    <property type="gene ID" value="HPBE_0002493101"/>
</dbReference>
<dbReference type="GO" id="GO:0042795">
    <property type="term" value="P:snRNA transcription by RNA polymerase II"/>
    <property type="evidence" value="ECO:0007669"/>
    <property type="project" value="TreeGrafter"/>
</dbReference>
<dbReference type="EMBL" id="UZAH01037090">
    <property type="protein sequence ID" value="VDP48133.1"/>
    <property type="molecule type" value="Genomic_DNA"/>
</dbReference>
<sequence>MSLRSLFPSFSVYFAILLHFLPSCNCLSPCQFTLHCVPVFTSSILSRFQLTAERKIMLRGDSTLMSLRQKIVSLCICDSVVALEDGHELDPIDQSKTHMVLYPSSFIFIHDTFFVDYSMPNSCFLSEVLFDLIRALFRLGQPYVFLHSGTCEHLLIFHDLRLIERTDVQDLDRYPMVVYEKKGDVRCAACKGSLFFRFVVEECERLPSPYMMFCDACFKEFFFLHGHKIGKFKAHPYIIVFFSLFAAQWWYG</sequence>
<dbReference type="Pfam" id="PF12251">
    <property type="entry name" value="SNAPC3"/>
    <property type="match status" value="2"/>
</dbReference>
<evidence type="ECO:0000313" key="4">
    <source>
        <dbReference type="WBParaSite" id="HPBE_0002493101-mRNA-1"/>
    </source>
</evidence>
<evidence type="ECO:0000313" key="3">
    <source>
        <dbReference type="Proteomes" id="UP000050761"/>
    </source>
</evidence>
<dbReference type="PANTHER" id="PTHR13421:SF22">
    <property type="entry name" value="SNRNA-ACTIVATING PROTEIN COMPLEX SUBUNIT 3"/>
    <property type="match status" value="1"/>
</dbReference>
<dbReference type="PANTHER" id="PTHR13421">
    <property type="entry name" value="SNRNA-ACTIVATING PROTEIN COMPLEX SUBUNIT 3"/>
    <property type="match status" value="1"/>
</dbReference>
<dbReference type="Proteomes" id="UP000050761">
    <property type="component" value="Unassembled WGS sequence"/>
</dbReference>
<accession>A0A183GQG1</accession>